<organism evidence="2">
    <name type="scientific">Methanococcus maripaludis (strain C6 / ATCC BAA-1332)</name>
    <dbReference type="NCBI Taxonomy" id="444158"/>
    <lineage>
        <taxon>Archaea</taxon>
        <taxon>Methanobacteriati</taxon>
        <taxon>Methanobacteriota</taxon>
        <taxon>Methanomada group</taxon>
        <taxon>Methanococci</taxon>
        <taxon>Methanococcales</taxon>
        <taxon>Methanococcaceae</taxon>
        <taxon>Methanococcus</taxon>
    </lineage>
</organism>
<accession>A9A6S6</accession>
<keyword evidence="1" id="KW-0175">Coiled coil</keyword>
<proteinExistence type="predicted"/>
<dbReference type="KEGG" id="mmx:MmarC6_0537"/>
<dbReference type="STRING" id="444158.MmarC6_0537"/>
<dbReference type="EMBL" id="CP000867">
    <property type="protein sequence ID" value="ABX01354.1"/>
    <property type="molecule type" value="Genomic_DNA"/>
</dbReference>
<sequence>MKAGSTISKEQRLRLYNLRENYSKVDRVFKSLNRQLKTEEQRIQKTKEILNEYSIQEILTYIAEQSNFIIDFQKNCFYKIYSNKELDINEPLEKQIAFKPLGFTTEKDIIIVYFKLQDILYKYDLSRYQNQDTIIFKKYLLTEENCLKYGINEAKKEENEMNEQISFLADYLEELVLVINEKEAFKRKHADLIKEDLDYKKIDFKAIAKELFYIF</sequence>
<dbReference type="AlphaFoldDB" id="A9A6S6"/>
<name>A9A6S6_METM6</name>
<feature type="coiled-coil region" evidence="1">
    <location>
        <begin position="29"/>
        <end position="56"/>
    </location>
</feature>
<evidence type="ECO:0000313" key="2">
    <source>
        <dbReference type="EMBL" id="ABX01354.1"/>
    </source>
</evidence>
<protein>
    <submittedName>
        <fullName evidence="2">Uncharacterized protein</fullName>
    </submittedName>
</protein>
<dbReference type="HOGENOM" id="CLU_1280813_0_0_2"/>
<evidence type="ECO:0000256" key="1">
    <source>
        <dbReference type="SAM" id="Coils"/>
    </source>
</evidence>
<gene>
    <name evidence="2" type="ordered locus">MmarC6_0537</name>
</gene>
<reference evidence="2" key="1">
    <citation type="submission" date="2007-10" db="EMBL/GenBank/DDBJ databases">
        <title>Complete sequence of Methanococcus maripaludis C6.</title>
        <authorList>
            <consortium name="US DOE Joint Genome Institute"/>
            <person name="Copeland A."/>
            <person name="Lucas S."/>
            <person name="Lapidus A."/>
            <person name="Barry K."/>
            <person name="Glavina del Rio T."/>
            <person name="Dalin E."/>
            <person name="Tice H."/>
            <person name="Pitluck S."/>
            <person name="Clum A."/>
            <person name="Schmutz J."/>
            <person name="Larimer F."/>
            <person name="Land M."/>
            <person name="Hauser L."/>
            <person name="Kyrpides N."/>
            <person name="Mikhailova N."/>
            <person name="Sieprawska-Lupa M."/>
            <person name="Whitman W.B."/>
            <person name="Richardson P."/>
        </authorList>
    </citation>
    <scope>NUCLEOTIDE SEQUENCE [LARGE SCALE GENOMIC DNA]</scope>
    <source>
        <strain evidence="2">C6</strain>
    </source>
</reference>